<keyword evidence="3" id="KW-0732">Signal</keyword>
<dbReference type="OrthoDB" id="10252017at2759"/>
<dbReference type="InterPro" id="IPR000742">
    <property type="entry name" value="EGF"/>
</dbReference>
<organism evidence="5 6">
    <name type="scientific">Magallana gigas</name>
    <name type="common">Pacific oyster</name>
    <name type="synonym">Crassostrea gigas</name>
    <dbReference type="NCBI Taxonomy" id="29159"/>
    <lineage>
        <taxon>Eukaryota</taxon>
        <taxon>Metazoa</taxon>
        <taxon>Spiralia</taxon>
        <taxon>Lophotrochozoa</taxon>
        <taxon>Mollusca</taxon>
        <taxon>Bivalvia</taxon>
        <taxon>Autobranchia</taxon>
        <taxon>Pteriomorphia</taxon>
        <taxon>Ostreida</taxon>
        <taxon>Ostreoidea</taxon>
        <taxon>Ostreidae</taxon>
        <taxon>Magallana</taxon>
    </lineage>
</organism>
<sequence length="580" mass="63670">MAVGNTCHSVFLMLLSVANVSSYLQFVVPGVTQADSSSVYDFEGTYYCWPNRTVDGNFNQNIRNCLHTATTDVTEAWLRIDLQRMRSVKSVKFWYRNDRGDSATNTIRLKRYSIRGSNTTAQSSITHVCYTDTGATTLPTIIEVECKLTARYIWFYQSQAPNKEVPMLEICEVQVFGCNEGFYGENCSKSCTHCKNSAVCDIDTGQCDELGCARPENQAPNCTGCKPGFYGESCSKTCDHCRNSETCDKDTGQCDSLGCSLPGFQPPACNECFPGFHGPDCRSHCSPFCRTYYCDRVTGACLHYCQNGHLGPYCNYTCPGGLYGQYCSKSCGNCLQNTTCNHGNGTCLDGCDAGYKGKYCTTPCSNGEYGGNCIHKCSENCGNGEVCDKVHGHCASCEPGFQGLQCDEKCKNRSFGEGCSKHCGGCLHGRACHHITGRCDLGCDPGWQKTDECNITCENGTFGKDCVHKCEGHCLNDEPCNNTDGTCSKCSSGWAGEFCNITERLLKEEMKQSVGVIVGPLLGVLVILTCVTFAIFIVRKKHKSKTTSEKVDDMNIYDLPNKGDKDYDYVNTLPSRDQST</sequence>
<feature type="domain" description="EGF-like" evidence="4">
    <location>
        <begin position="240"/>
        <end position="282"/>
    </location>
</feature>
<feature type="domain" description="EGF-like" evidence="4">
    <location>
        <begin position="333"/>
        <end position="374"/>
    </location>
</feature>
<evidence type="ECO:0000259" key="4">
    <source>
        <dbReference type="SMART" id="SM00181"/>
    </source>
</evidence>
<proteinExistence type="predicted"/>
<dbReference type="Gene3D" id="2.60.120.260">
    <property type="entry name" value="Galactose-binding domain-like"/>
    <property type="match status" value="1"/>
</dbReference>
<feature type="transmembrane region" description="Helical" evidence="2">
    <location>
        <begin position="514"/>
        <end position="538"/>
    </location>
</feature>
<evidence type="ECO:0000256" key="3">
    <source>
        <dbReference type="SAM" id="SignalP"/>
    </source>
</evidence>
<name>A0A8W8NL18_MAGGI</name>
<feature type="domain" description="EGF-like" evidence="4">
    <location>
        <begin position="186"/>
        <end position="235"/>
    </location>
</feature>
<dbReference type="Pfam" id="PF22633">
    <property type="entry name" value="F5_F8_type_C_2"/>
    <property type="match status" value="1"/>
</dbReference>
<reference evidence="5" key="1">
    <citation type="submission" date="2022-08" db="UniProtKB">
        <authorList>
            <consortium name="EnsemblMetazoa"/>
        </authorList>
    </citation>
    <scope>IDENTIFICATION</scope>
    <source>
        <strain evidence="5">05x7-T-G4-1.051#20</strain>
    </source>
</reference>
<keyword evidence="2" id="KW-0472">Membrane</keyword>
<keyword evidence="1" id="KW-0245">EGF-like domain</keyword>
<evidence type="ECO:0000313" key="5">
    <source>
        <dbReference type="EnsemblMetazoa" id="G7709.1:cds"/>
    </source>
</evidence>
<keyword evidence="2" id="KW-0812">Transmembrane</keyword>
<dbReference type="SMART" id="SM00181">
    <property type="entry name" value="EGF"/>
    <property type="match status" value="7"/>
</dbReference>
<keyword evidence="2" id="KW-1133">Transmembrane helix</keyword>
<protein>
    <recommendedName>
        <fullName evidence="4">EGF-like domain-containing protein</fullName>
    </recommendedName>
</protein>
<dbReference type="OMA" id="YASPWSI"/>
<dbReference type="AlphaFoldDB" id="A0A8W8NL18"/>
<dbReference type="Proteomes" id="UP000005408">
    <property type="component" value="Unassembled WGS sequence"/>
</dbReference>
<dbReference type="GO" id="GO:0005044">
    <property type="term" value="F:scavenger receptor activity"/>
    <property type="evidence" value="ECO:0007669"/>
    <property type="project" value="InterPro"/>
</dbReference>
<dbReference type="Gene3D" id="2.170.300.10">
    <property type="entry name" value="Tie2 ligand-binding domain superfamily"/>
    <property type="match status" value="2"/>
</dbReference>
<evidence type="ECO:0000313" key="6">
    <source>
        <dbReference type="Proteomes" id="UP000005408"/>
    </source>
</evidence>
<feature type="domain" description="EGF-like" evidence="4">
    <location>
        <begin position="418"/>
        <end position="458"/>
    </location>
</feature>
<dbReference type="PANTHER" id="PTHR24043">
    <property type="entry name" value="SCAVENGER RECEPTOR CLASS F"/>
    <property type="match status" value="1"/>
</dbReference>
<accession>A0A8W8NL18</accession>
<keyword evidence="6" id="KW-1185">Reference proteome</keyword>
<feature type="domain" description="EGF-like" evidence="4">
    <location>
        <begin position="293"/>
        <end position="328"/>
    </location>
</feature>
<dbReference type="EnsemblMetazoa" id="G7709.1">
    <property type="protein sequence ID" value="G7709.1:cds"/>
    <property type="gene ID" value="G7709"/>
</dbReference>
<feature type="signal peptide" evidence="3">
    <location>
        <begin position="1"/>
        <end position="22"/>
    </location>
</feature>
<feature type="chain" id="PRO_5036487140" description="EGF-like domain-containing protein" evidence="3">
    <location>
        <begin position="23"/>
        <end position="580"/>
    </location>
</feature>
<feature type="domain" description="EGF-like" evidence="4">
    <location>
        <begin position="376"/>
        <end position="407"/>
    </location>
</feature>
<evidence type="ECO:0000256" key="1">
    <source>
        <dbReference type="ARBA" id="ARBA00022536"/>
    </source>
</evidence>
<dbReference type="InterPro" id="IPR042635">
    <property type="entry name" value="MEGF10/SREC1/2-like"/>
</dbReference>
<dbReference type="SUPFAM" id="SSF49785">
    <property type="entry name" value="Galactose-binding domain-like"/>
    <property type="match status" value="1"/>
</dbReference>
<feature type="domain" description="EGF-like" evidence="4">
    <location>
        <begin position="465"/>
        <end position="500"/>
    </location>
</feature>
<evidence type="ECO:0000256" key="2">
    <source>
        <dbReference type="SAM" id="Phobius"/>
    </source>
</evidence>
<dbReference type="PANTHER" id="PTHR24043:SF8">
    <property type="entry name" value="EGF-LIKE DOMAIN-CONTAINING PROTEIN"/>
    <property type="match status" value="1"/>
</dbReference>
<dbReference type="InterPro" id="IPR008979">
    <property type="entry name" value="Galactose-bd-like_sf"/>
</dbReference>